<accession>A0A4D6KS43</accession>
<organism evidence="1 2">
    <name type="scientific">Vigna unguiculata</name>
    <name type="common">Cowpea</name>
    <dbReference type="NCBI Taxonomy" id="3917"/>
    <lineage>
        <taxon>Eukaryota</taxon>
        <taxon>Viridiplantae</taxon>
        <taxon>Streptophyta</taxon>
        <taxon>Embryophyta</taxon>
        <taxon>Tracheophyta</taxon>
        <taxon>Spermatophyta</taxon>
        <taxon>Magnoliopsida</taxon>
        <taxon>eudicotyledons</taxon>
        <taxon>Gunneridae</taxon>
        <taxon>Pentapetalae</taxon>
        <taxon>rosids</taxon>
        <taxon>fabids</taxon>
        <taxon>Fabales</taxon>
        <taxon>Fabaceae</taxon>
        <taxon>Papilionoideae</taxon>
        <taxon>50 kb inversion clade</taxon>
        <taxon>NPAAA clade</taxon>
        <taxon>indigoferoid/millettioid clade</taxon>
        <taxon>Phaseoleae</taxon>
        <taxon>Vigna</taxon>
    </lineage>
</organism>
<gene>
    <name evidence="1" type="ORF">DEO72_LG1g3162</name>
</gene>
<proteinExistence type="predicted"/>
<name>A0A4D6KS43_VIGUN</name>
<keyword evidence="2" id="KW-1185">Reference proteome</keyword>
<dbReference type="Proteomes" id="UP000501690">
    <property type="component" value="Linkage Group LG1"/>
</dbReference>
<evidence type="ECO:0000313" key="1">
    <source>
        <dbReference type="EMBL" id="QCD79520.1"/>
    </source>
</evidence>
<protein>
    <submittedName>
        <fullName evidence="1">Uncharacterized protein</fullName>
    </submittedName>
</protein>
<dbReference type="EMBL" id="CP039345">
    <property type="protein sequence ID" value="QCD79520.1"/>
    <property type="molecule type" value="Genomic_DNA"/>
</dbReference>
<sequence>MSTVSNTKKMFCSQIHEHSEEHKKRSTFPGCIFSFERCFALRFMSTTKNTKKNNTKSISIFDECFPVKFLNIWKTPKRSRFFCEIYEMIEECEKMSKSFSSPVRCFLFYNRPAMFFGRMNMVGV</sequence>
<evidence type="ECO:0000313" key="2">
    <source>
        <dbReference type="Proteomes" id="UP000501690"/>
    </source>
</evidence>
<dbReference type="AlphaFoldDB" id="A0A4D6KS43"/>
<reference evidence="1 2" key="1">
    <citation type="submission" date="2019-04" db="EMBL/GenBank/DDBJ databases">
        <title>An improved genome assembly and genetic linkage map for asparagus bean, Vigna unguiculata ssp. sesquipedialis.</title>
        <authorList>
            <person name="Xia Q."/>
            <person name="Zhang R."/>
            <person name="Dong Y."/>
        </authorList>
    </citation>
    <scope>NUCLEOTIDE SEQUENCE [LARGE SCALE GENOMIC DNA]</scope>
    <source>
        <tissue evidence="1">Leaf</tissue>
    </source>
</reference>